<organism evidence="15">
    <name type="scientific">mine drainage metagenome</name>
    <dbReference type="NCBI Taxonomy" id="410659"/>
    <lineage>
        <taxon>unclassified sequences</taxon>
        <taxon>metagenomes</taxon>
        <taxon>ecological metagenomes</taxon>
    </lineage>
</organism>
<keyword evidence="6 12" id="KW-0812">Transmembrane</keyword>
<keyword evidence="7" id="KW-0769">Symport</keyword>
<evidence type="ECO:0000256" key="5">
    <source>
        <dbReference type="ARBA" id="ARBA00022538"/>
    </source>
</evidence>
<dbReference type="GO" id="GO:0016020">
    <property type="term" value="C:membrane"/>
    <property type="evidence" value="ECO:0007669"/>
    <property type="project" value="UniProtKB-SubCell"/>
</dbReference>
<sequence>MGVVYGDIGTSPLYTLQACFMGQASFPVLASNVIGIVSLILWTLTITVTLKYVIFVLRADNQGEGGILALLAQLNIFERNPSSSTHHRRWGLLALGLLGATLLYGDGMITPAISVLGAIQGLDVMTPALSRYVVPATILVLIFLFSIQRRGTGDISKWFGPIMALWFAALALSGLVEIIRHPFILVALNPWIGLRFLMERRLMGFLVLGAVILAVTGAEALYADLGHFGRTPIRMAWFALVFPGLILNYLGQGALLLHDPQAISAPLYQLVPHWALIPTVLLATAATIIASQSIISGSFSLMGQSIRLNQTPRMKIIQTSHEQKGRIYIPTLNWLLMLGTIGLVLAFQTSNNLAGAYGVAISTLMWITTIFLMMLAHQKWKWHPLKVATVLGGFLLIDTIFWLSTLTKIAEGGWIPLLVSLILFTLMLTWSNGRQELITRLQADIEPWNTFLAHLEVSPPVRVPGTAVYFTAPNLGVPPSLAKQLTHFQCLHEHVLLLTVVTEDVPTVHGENRLNIENLGQNFFRVFIHFGFMQNQNIPVALAAGALKGRFPFDTLHATYFIGRESLTISERAPWLQLPRRIFAFLSRNASRATDFYEIPIEQVVEFGIRVSLTPDH</sequence>
<feature type="domain" description="K+ potassium transporter C-terminal" evidence="14">
    <location>
        <begin position="464"/>
        <end position="612"/>
    </location>
</feature>
<evidence type="ECO:0000256" key="8">
    <source>
        <dbReference type="ARBA" id="ARBA00022958"/>
    </source>
</evidence>
<dbReference type="Pfam" id="PF02705">
    <property type="entry name" value="K_trans"/>
    <property type="match status" value="1"/>
</dbReference>
<feature type="transmembrane region" description="Helical" evidence="12">
    <location>
        <begin position="203"/>
        <end position="223"/>
    </location>
</feature>
<dbReference type="GO" id="GO:0015079">
    <property type="term" value="F:potassium ion transmembrane transporter activity"/>
    <property type="evidence" value="ECO:0007669"/>
    <property type="project" value="InterPro"/>
</dbReference>
<evidence type="ECO:0000256" key="1">
    <source>
        <dbReference type="ARBA" id="ARBA00004141"/>
    </source>
</evidence>
<protein>
    <submittedName>
        <fullName evidence="15">Potassium transporter</fullName>
    </submittedName>
</protein>
<comment type="caution">
    <text evidence="15">The sequence shown here is derived from an EMBL/GenBank/DDBJ whole genome shotgun (WGS) entry which is preliminary data.</text>
</comment>
<evidence type="ECO:0000256" key="7">
    <source>
        <dbReference type="ARBA" id="ARBA00022847"/>
    </source>
</evidence>
<name>T1A9D0_9ZZZZ</name>
<feature type="transmembrane region" description="Helical" evidence="12">
    <location>
        <begin position="129"/>
        <end position="147"/>
    </location>
</feature>
<gene>
    <name evidence="15" type="ORF">B1B_10249</name>
</gene>
<feature type="transmembrane region" description="Helical" evidence="12">
    <location>
        <begin position="90"/>
        <end position="109"/>
    </location>
</feature>
<reference evidence="15" key="1">
    <citation type="submission" date="2013-08" db="EMBL/GenBank/DDBJ databases">
        <authorList>
            <person name="Mendez C."/>
            <person name="Richter M."/>
            <person name="Ferrer M."/>
            <person name="Sanchez J."/>
        </authorList>
    </citation>
    <scope>NUCLEOTIDE SEQUENCE</scope>
</reference>
<feature type="domain" description="K+ potassium transporter integral membrane" evidence="13">
    <location>
        <begin position="1"/>
        <end position="452"/>
    </location>
</feature>
<dbReference type="GO" id="GO:0015293">
    <property type="term" value="F:symporter activity"/>
    <property type="evidence" value="ECO:0007669"/>
    <property type="project" value="UniProtKB-KW"/>
</dbReference>
<dbReference type="InterPro" id="IPR003855">
    <property type="entry name" value="K+_transporter"/>
</dbReference>
<feature type="transmembrane region" description="Helical" evidence="12">
    <location>
        <begin position="275"/>
        <end position="306"/>
    </location>
</feature>
<dbReference type="InterPro" id="IPR053951">
    <property type="entry name" value="K_trans_N"/>
</dbReference>
<feature type="transmembrane region" description="Helical" evidence="12">
    <location>
        <begin position="387"/>
        <end position="407"/>
    </location>
</feature>
<keyword evidence="11 12" id="KW-0472">Membrane</keyword>
<dbReference type="PANTHER" id="PTHR30540">
    <property type="entry name" value="OSMOTIC STRESS POTASSIUM TRANSPORTER"/>
    <property type="match status" value="1"/>
</dbReference>
<evidence type="ECO:0000256" key="6">
    <source>
        <dbReference type="ARBA" id="ARBA00022692"/>
    </source>
</evidence>
<dbReference type="EMBL" id="AUZY01006736">
    <property type="protein sequence ID" value="EQD53433.1"/>
    <property type="molecule type" value="Genomic_DNA"/>
</dbReference>
<reference evidence="15" key="2">
    <citation type="journal article" date="2014" name="ISME J.">
        <title>Microbial stratification in low pH oxic and suboxic macroscopic growths along an acid mine drainage.</title>
        <authorList>
            <person name="Mendez-Garcia C."/>
            <person name="Mesa V."/>
            <person name="Sprenger R.R."/>
            <person name="Richter M."/>
            <person name="Diez M.S."/>
            <person name="Solano J."/>
            <person name="Bargiela R."/>
            <person name="Golyshina O.V."/>
            <person name="Manteca A."/>
            <person name="Ramos J.L."/>
            <person name="Gallego J.R."/>
            <person name="Llorente I."/>
            <person name="Martins Dos Santos V.A."/>
            <person name="Jensen O.N."/>
            <person name="Pelaez A.I."/>
            <person name="Sanchez J."/>
            <person name="Ferrer M."/>
        </authorList>
    </citation>
    <scope>NUCLEOTIDE SEQUENCE</scope>
</reference>
<feature type="transmembrane region" description="Helical" evidence="12">
    <location>
        <begin position="327"/>
        <end position="348"/>
    </location>
</feature>
<evidence type="ECO:0000256" key="11">
    <source>
        <dbReference type="ARBA" id="ARBA00023136"/>
    </source>
</evidence>
<dbReference type="AlphaFoldDB" id="T1A9D0"/>
<keyword evidence="3" id="KW-0813">Transport</keyword>
<evidence type="ECO:0000256" key="12">
    <source>
        <dbReference type="SAM" id="Phobius"/>
    </source>
</evidence>
<evidence type="ECO:0000256" key="10">
    <source>
        <dbReference type="ARBA" id="ARBA00023065"/>
    </source>
</evidence>
<dbReference type="HAMAP" id="MF_01522">
    <property type="entry name" value="Kup"/>
    <property type="match status" value="1"/>
</dbReference>
<dbReference type="Pfam" id="PF22776">
    <property type="entry name" value="K_trans_C"/>
    <property type="match status" value="1"/>
</dbReference>
<keyword evidence="8" id="KW-0630">Potassium</keyword>
<feature type="transmembrane region" description="Helical" evidence="12">
    <location>
        <begin position="413"/>
        <end position="430"/>
    </location>
</feature>
<keyword evidence="10" id="KW-0406">Ion transport</keyword>
<evidence type="ECO:0000256" key="4">
    <source>
        <dbReference type="ARBA" id="ARBA00022475"/>
    </source>
</evidence>
<evidence type="ECO:0000256" key="2">
    <source>
        <dbReference type="ARBA" id="ARBA00007019"/>
    </source>
</evidence>
<keyword evidence="9 12" id="KW-1133">Transmembrane helix</keyword>
<feature type="transmembrane region" description="Helical" evidence="12">
    <location>
        <begin position="235"/>
        <end position="255"/>
    </location>
</feature>
<evidence type="ECO:0000256" key="9">
    <source>
        <dbReference type="ARBA" id="ARBA00022989"/>
    </source>
</evidence>
<dbReference type="InterPro" id="IPR023051">
    <property type="entry name" value="Kup"/>
</dbReference>
<evidence type="ECO:0000256" key="3">
    <source>
        <dbReference type="ARBA" id="ARBA00022448"/>
    </source>
</evidence>
<evidence type="ECO:0000259" key="14">
    <source>
        <dbReference type="Pfam" id="PF22776"/>
    </source>
</evidence>
<evidence type="ECO:0000313" key="15">
    <source>
        <dbReference type="EMBL" id="EQD53433.1"/>
    </source>
</evidence>
<dbReference type="PANTHER" id="PTHR30540:SF79">
    <property type="entry name" value="LOW AFFINITY POTASSIUM TRANSPORT SYSTEM PROTEIN KUP"/>
    <property type="match status" value="1"/>
</dbReference>
<proteinExistence type="inferred from homology"/>
<feature type="transmembrane region" description="Helical" evidence="12">
    <location>
        <begin position="354"/>
        <end position="375"/>
    </location>
</feature>
<keyword evidence="4" id="KW-1003">Cell membrane</keyword>
<dbReference type="InterPro" id="IPR053952">
    <property type="entry name" value="K_trans_C"/>
</dbReference>
<comment type="subcellular location">
    <subcellularLocation>
        <location evidence="1">Membrane</location>
        <topology evidence="1">Multi-pass membrane protein</topology>
    </subcellularLocation>
</comment>
<evidence type="ECO:0000259" key="13">
    <source>
        <dbReference type="Pfam" id="PF02705"/>
    </source>
</evidence>
<keyword evidence="5" id="KW-0633">Potassium transport</keyword>
<feature type="transmembrane region" description="Helical" evidence="12">
    <location>
        <begin position="159"/>
        <end position="183"/>
    </location>
</feature>
<accession>T1A9D0</accession>
<comment type="similarity">
    <text evidence="2">Belongs to the HAK/KUP transporter (TC 2.A.72) family.</text>
</comment>